<organism evidence="1 2">
    <name type="scientific">Phyllobacterium ifriqiyense</name>
    <dbReference type="NCBI Taxonomy" id="314238"/>
    <lineage>
        <taxon>Bacteria</taxon>
        <taxon>Pseudomonadati</taxon>
        <taxon>Pseudomonadota</taxon>
        <taxon>Alphaproteobacteria</taxon>
        <taxon>Hyphomicrobiales</taxon>
        <taxon>Phyllobacteriaceae</taxon>
        <taxon>Phyllobacterium</taxon>
    </lineage>
</organism>
<sequence length="64" mass="7141">MGCKLVANLARSDSLRSNHLPHGELVEPRTAIIAKFMLSYPELVEGQTTHSTTANIWQTTDYLL</sequence>
<evidence type="ECO:0000313" key="2">
    <source>
        <dbReference type="Proteomes" id="UP001237780"/>
    </source>
</evidence>
<gene>
    <name evidence="1" type="ORF">QFZ34_000017</name>
</gene>
<name>A0ABU0S4G5_9HYPH</name>
<proteinExistence type="predicted"/>
<reference evidence="1 2" key="1">
    <citation type="submission" date="2023-07" db="EMBL/GenBank/DDBJ databases">
        <title>Comparative genomics of wheat-associated soil bacteria to identify genetic determinants of phenazine resistance.</title>
        <authorList>
            <person name="Mouncey N."/>
        </authorList>
    </citation>
    <scope>NUCLEOTIDE SEQUENCE [LARGE SCALE GENOMIC DNA]</scope>
    <source>
        <strain evidence="1 2">W4I11</strain>
    </source>
</reference>
<dbReference type="EMBL" id="JAUSZT010000001">
    <property type="protein sequence ID" value="MDQ0994840.1"/>
    <property type="molecule type" value="Genomic_DNA"/>
</dbReference>
<accession>A0ABU0S4G5</accession>
<dbReference type="Proteomes" id="UP001237780">
    <property type="component" value="Unassembled WGS sequence"/>
</dbReference>
<comment type="caution">
    <text evidence="1">The sequence shown here is derived from an EMBL/GenBank/DDBJ whole genome shotgun (WGS) entry which is preliminary data.</text>
</comment>
<evidence type="ECO:0000313" key="1">
    <source>
        <dbReference type="EMBL" id="MDQ0994840.1"/>
    </source>
</evidence>
<keyword evidence="2" id="KW-1185">Reference proteome</keyword>
<protein>
    <submittedName>
        <fullName evidence="1">Uncharacterized protein</fullName>
    </submittedName>
</protein>